<gene>
    <name evidence="1" type="ORF">PUN28_018136</name>
</gene>
<comment type="caution">
    <text evidence="1">The sequence shown here is derived from an EMBL/GenBank/DDBJ whole genome shotgun (WGS) entry which is preliminary data.</text>
</comment>
<evidence type="ECO:0000313" key="2">
    <source>
        <dbReference type="Proteomes" id="UP001430953"/>
    </source>
</evidence>
<dbReference type="EMBL" id="JADYXP020000022">
    <property type="protein sequence ID" value="KAL0102639.1"/>
    <property type="molecule type" value="Genomic_DNA"/>
</dbReference>
<proteinExistence type="predicted"/>
<accession>A0AAW2EFZ1</accession>
<dbReference type="Proteomes" id="UP001430953">
    <property type="component" value="Unassembled WGS sequence"/>
</dbReference>
<protein>
    <submittedName>
        <fullName evidence="1">Uncharacterized protein</fullName>
    </submittedName>
</protein>
<keyword evidence="2" id="KW-1185">Reference proteome</keyword>
<sequence length="159" mass="19304">MEVHVTEQIFRRLYVHTYHVRNRDTIRYKVYLIKCYWHNSFDREKCSAIFGIAPLPFPQLDSSRSDTCWRKSSVTPGEGMSYRIGPRGRRIFLSEKLKMPNIIYIYRSKITRRRAYHRGLMARRVARVFHEHLSRRRVSCRRQRGGYPGVYMRREYLDL</sequence>
<name>A0AAW2EFZ1_9HYME</name>
<reference evidence="1 2" key="1">
    <citation type="submission" date="2023-03" db="EMBL/GenBank/DDBJ databases">
        <title>High recombination rates correlate with genetic variation in Cardiocondyla obscurior ants.</title>
        <authorList>
            <person name="Errbii M."/>
        </authorList>
    </citation>
    <scope>NUCLEOTIDE SEQUENCE [LARGE SCALE GENOMIC DNA]</scope>
    <source>
        <strain evidence="1">Alpha-2009</strain>
        <tissue evidence="1">Whole body</tissue>
    </source>
</reference>
<dbReference type="AlphaFoldDB" id="A0AAW2EFZ1"/>
<evidence type="ECO:0000313" key="1">
    <source>
        <dbReference type="EMBL" id="KAL0102639.1"/>
    </source>
</evidence>
<organism evidence="1 2">
    <name type="scientific">Cardiocondyla obscurior</name>
    <dbReference type="NCBI Taxonomy" id="286306"/>
    <lineage>
        <taxon>Eukaryota</taxon>
        <taxon>Metazoa</taxon>
        <taxon>Ecdysozoa</taxon>
        <taxon>Arthropoda</taxon>
        <taxon>Hexapoda</taxon>
        <taxon>Insecta</taxon>
        <taxon>Pterygota</taxon>
        <taxon>Neoptera</taxon>
        <taxon>Endopterygota</taxon>
        <taxon>Hymenoptera</taxon>
        <taxon>Apocrita</taxon>
        <taxon>Aculeata</taxon>
        <taxon>Formicoidea</taxon>
        <taxon>Formicidae</taxon>
        <taxon>Myrmicinae</taxon>
        <taxon>Cardiocondyla</taxon>
    </lineage>
</organism>